<comment type="subunit">
    <text evidence="5">Interacts with mitochondrial contact site and cristae organizing system (MICOS) complex components IMMT/MIC60 and MICOS10/MIC10. Interacts with mitochondrial outer membrane sorting assembly machinery (SAM) complex components SAMM50 and MTX1.</text>
</comment>
<dbReference type="Proteomes" id="UP000007110">
    <property type="component" value="Unassembled WGS sequence"/>
</dbReference>
<dbReference type="GO" id="GO:0005741">
    <property type="term" value="C:mitochondrial outer membrane"/>
    <property type="evidence" value="ECO:0007669"/>
    <property type="project" value="UniProtKB-SubCell"/>
</dbReference>
<dbReference type="EnsemblMetazoa" id="XM_030983406">
    <property type="protein sequence ID" value="XP_030839266"/>
    <property type="gene ID" value="LOC115923134"/>
</dbReference>
<dbReference type="FunCoup" id="A0A7M7NNF8">
    <property type="interactions" value="910"/>
</dbReference>
<proteinExistence type="predicted"/>
<name>A0A7M7NNF8_STRPU</name>
<dbReference type="InterPro" id="IPR016617">
    <property type="entry name" value="ARMC1"/>
</dbReference>
<evidence type="ECO:0000256" key="4">
    <source>
        <dbReference type="ARBA" id="ARBA00023764"/>
    </source>
</evidence>
<evidence type="ECO:0000256" key="6">
    <source>
        <dbReference type="SAM" id="MobiDB-lite"/>
    </source>
</evidence>
<dbReference type="PANTHER" id="PTHR46840:SF2">
    <property type="entry name" value="ARMADILLO REPEAT-CONTAINING PROTEIN 1"/>
    <property type="match status" value="1"/>
</dbReference>
<dbReference type="AlphaFoldDB" id="A0A7M7NNF8"/>
<reference evidence="8" key="1">
    <citation type="submission" date="2015-02" db="EMBL/GenBank/DDBJ databases">
        <title>Genome sequencing for Strongylocentrotus purpuratus.</title>
        <authorList>
            <person name="Murali S."/>
            <person name="Liu Y."/>
            <person name="Vee V."/>
            <person name="English A."/>
            <person name="Wang M."/>
            <person name="Skinner E."/>
            <person name="Han Y."/>
            <person name="Muzny D.M."/>
            <person name="Worley K.C."/>
            <person name="Gibbs R.A."/>
        </authorList>
    </citation>
    <scope>NUCLEOTIDE SEQUENCE</scope>
</reference>
<reference evidence="7" key="2">
    <citation type="submission" date="2021-01" db="UniProtKB">
        <authorList>
            <consortium name="EnsemblMetazoa"/>
        </authorList>
    </citation>
    <scope>IDENTIFICATION</scope>
</reference>
<keyword evidence="3" id="KW-0496">Mitochondrion</keyword>
<dbReference type="Gene3D" id="3.30.70.100">
    <property type="match status" value="1"/>
</dbReference>
<keyword evidence="8" id="KW-1185">Reference proteome</keyword>
<evidence type="ECO:0000256" key="2">
    <source>
        <dbReference type="ARBA" id="ARBA00013732"/>
    </source>
</evidence>
<dbReference type="Pfam" id="PF00514">
    <property type="entry name" value="Arm"/>
    <property type="match status" value="1"/>
</dbReference>
<organism evidence="7 8">
    <name type="scientific">Strongylocentrotus purpuratus</name>
    <name type="common">Purple sea urchin</name>
    <dbReference type="NCBI Taxonomy" id="7668"/>
    <lineage>
        <taxon>Eukaryota</taxon>
        <taxon>Metazoa</taxon>
        <taxon>Echinodermata</taxon>
        <taxon>Eleutherozoa</taxon>
        <taxon>Echinozoa</taxon>
        <taxon>Echinoidea</taxon>
        <taxon>Euechinoidea</taxon>
        <taxon>Echinacea</taxon>
        <taxon>Camarodonta</taxon>
        <taxon>Echinidea</taxon>
        <taxon>Strongylocentrotidae</taxon>
        <taxon>Strongylocentrotus</taxon>
    </lineage>
</organism>
<dbReference type="InterPro" id="IPR011989">
    <property type="entry name" value="ARM-like"/>
</dbReference>
<feature type="region of interest" description="Disordered" evidence="6">
    <location>
        <begin position="97"/>
        <end position="127"/>
    </location>
</feature>
<evidence type="ECO:0000256" key="1">
    <source>
        <dbReference type="ARBA" id="ARBA00004294"/>
    </source>
</evidence>
<protein>
    <recommendedName>
        <fullName evidence="2">Armadillo repeat-containing protein 1</fullName>
    </recommendedName>
</protein>
<dbReference type="InterPro" id="IPR000225">
    <property type="entry name" value="Armadillo"/>
</dbReference>
<dbReference type="GeneID" id="115923134"/>
<evidence type="ECO:0000256" key="3">
    <source>
        <dbReference type="ARBA" id="ARBA00022787"/>
    </source>
</evidence>
<comment type="subcellular location">
    <subcellularLocation>
        <location evidence="1">Mitochondrion outer membrane</location>
    </subcellularLocation>
</comment>
<dbReference type="SUPFAM" id="SSF48371">
    <property type="entry name" value="ARM repeat"/>
    <property type="match status" value="1"/>
</dbReference>
<dbReference type="Gene3D" id="1.25.10.10">
    <property type="entry name" value="Leucine-rich Repeat Variant"/>
    <property type="match status" value="1"/>
</dbReference>
<evidence type="ECO:0000313" key="7">
    <source>
        <dbReference type="EnsemblMetazoa" id="XP_030839266"/>
    </source>
</evidence>
<accession>A0A7M7NNF8</accession>
<keyword evidence="3" id="KW-1000">Mitochondrion outer membrane</keyword>
<dbReference type="KEGG" id="spu:115923134"/>
<keyword evidence="3" id="KW-0472">Membrane</keyword>
<evidence type="ECO:0000256" key="5">
    <source>
        <dbReference type="ARBA" id="ARBA00046478"/>
    </source>
</evidence>
<dbReference type="RefSeq" id="XP_030839266.1">
    <property type="nucleotide sequence ID" value="XM_030983406.1"/>
</dbReference>
<dbReference type="OrthoDB" id="17335at2759"/>
<comment type="function">
    <text evidence="4">In association with mitochondrial contact site and cristae organizing system (MICOS) complex components and mitochondrial outer membrane sorting assembly machinery (SAM) complex components may regulate mitochondrial dynamics playing a role in determining mitochondrial length, distribution and motility.</text>
</comment>
<sequence length="286" mass="31662">MAVQGVVRQLRDLAKDPQNREKIVKDQGCLPGLVLFLDNDDPIVVSTALEAIQYLSESSVDRPLMKKELGMLVSLEAITNNADSDIRSKNLARSIHNRLTAPPTPGPLKESSNPNIPKGSRGGGMHPGSKFFVGTSKKKKSKILTLQINGLMNIECRRSCEEELLKVKGVVSFTFDLLKKRCELRTRIDMKPEVLIAAISRTETMSAEQVVKNEHGEEVILSFGANPAMANKENSHHSLPDYLPEDNSPIRGCHNKAIKNIDQGDEERRGSWIGAAASFISTNFYW</sequence>
<evidence type="ECO:0000313" key="8">
    <source>
        <dbReference type="Proteomes" id="UP000007110"/>
    </source>
</evidence>
<dbReference type="InParanoid" id="A0A7M7NNF8"/>
<dbReference type="InterPro" id="IPR016024">
    <property type="entry name" value="ARM-type_fold"/>
</dbReference>
<dbReference type="OMA" id="ECRPNRE"/>
<dbReference type="PANTHER" id="PTHR46840">
    <property type="entry name" value="ARMADILLO REPEAT-CONTAINING PROTEIN 1"/>
    <property type="match status" value="1"/>
</dbReference>